<keyword evidence="4 10" id="KW-0812">Transmembrane</keyword>
<dbReference type="HAMAP" id="MF_00236">
    <property type="entry name" value="TatA_E"/>
    <property type="match status" value="1"/>
</dbReference>
<dbReference type="Gene3D" id="1.20.5.3310">
    <property type="match status" value="1"/>
</dbReference>
<keyword evidence="5" id="KW-0653">Protein transport</keyword>
<dbReference type="EMBL" id="FAXA01000422">
    <property type="protein sequence ID" value="CUV03459.1"/>
    <property type="molecule type" value="Genomic_DNA"/>
</dbReference>
<feature type="region of interest" description="Disordered" evidence="9">
    <location>
        <begin position="48"/>
        <end position="70"/>
    </location>
</feature>
<evidence type="ECO:0000256" key="4">
    <source>
        <dbReference type="ARBA" id="ARBA00022692"/>
    </source>
</evidence>
<keyword evidence="7" id="KW-0811">Translocation</keyword>
<reference evidence="11" key="1">
    <citation type="submission" date="2015-10" db="EMBL/GenBank/DDBJ databases">
        <authorList>
            <person name="Gilbert D.G."/>
        </authorList>
    </citation>
    <scope>NUCLEOTIDE SEQUENCE</scope>
</reference>
<dbReference type="InterPro" id="IPR006312">
    <property type="entry name" value="TatA/E"/>
</dbReference>
<keyword evidence="8 10" id="KW-0472">Membrane</keyword>
<evidence type="ECO:0000256" key="7">
    <source>
        <dbReference type="ARBA" id="ARBA00023010"/>
    </source>
</evidence>
<name>A0A160VBC4_9ZZZZ</name>
<feature type="transmembrane region" description="Helical" evidence="10">
    <location>
        <begin position="6"/>
        <end position="24"/>
    </location>
</feature>
<evidence type="ECO:0000256" key="1">
    <source>
        <dbReference type="ARBA" id="ARBA00004162"/>
    </source>
</evidence>
<gene>
    <name evidence="11" type="ORF">MGWOODY_Clf218</name>
</gene>
<dbReference type="Pfam" id="PF02416">
    <property type="entry name" value="TatA_B_E"/>
    <property type="match status" value="1"/>
</dbReference>
<dbReference type="PANTHER" id="PTHR42982:SF1">
    <property type="entry name" value="SEC-INDEPENDENT PROTEIN TRANSLOCASE PROTEIN TATA"/>
    <property type="match status" value="1"/>
</dbReference>
<evidence type="ECO:0000256" key="5">
    <source>
        <dbReference type="ARBA" id="ARBA00022927"/>
    </source>
</evidence>
<dbReference type="AlphaFoldDB" id="A0A160VBC4"/>
<proteinExistence type="inferred from homology"/>
<evidence type="ECO:0000256" key="2">
    <source>
        <dbReference type="ARBA" id="ARBA00022448"/>
    </source>
</evidence>
<dbReference type="NCBIfam" id="TIGR01411">
    <property type="entry name" value="tatAE"/>
    <property type="match status" value="1"/>
</dbReference>
<protein>
    <submittedName>
        <fullName evidence="11">Twin-arginine translocation protein TatA</fullName>
    </submittedName>
</protein>
<dbReference type="GO" id="GO:0043953">
    <property type="term" value="P:protein transport by the Tat complex"/>
    <property type="evidence" value="ECO:0007669"/>
    <property type="project" value="InterPro"/>
</dbReference>
<keyword evidence="2" id="KW-0813">Transport</keyword>
<accession>A0A160VBC4</accession>
<sequence>MRIAGLGLPEILIIVVVILLIFGARRLPEIGTSMGKGIRTFKTALMGEEEKQEAEKQAAANSKDESTTGS</sequence>
<comment type="subcellular location">
    <subcellularLocation>
        <location evidence="1">Cell membrane</location>
        <topology evidence="1">Single-pass membrane protein</topology>
    </subcellularLocation>
</comment>
<dbReference type="PANTHER" id="PTHR42982">
    <property type="entry name" value="SEC-INDEPENDENT PROTEIN TRANSLOCASE PROTEIN TATA"/>
    <property type="match status" value="1"/>
</dbReference>
<dbReference type="GO" id="GO:0005886">
    <property type="term" value="C:plasma membrane"/>
    <property type="evidence" value="ECO:0007669"/>
    <property type="project" value="UniProtKB-SubCell"/>
</dbReference>
<organism evidence="11">
    <name type="scientific">hydrothermal vent metagenome</name>
    <dbReference type="NCBI Taxonomy" id="652676"/>
    <lineage>
        <taxon>unclassified sequences</taxon>
        <taxon>metagenomes</taxon>
        <taxon>ecological metagenomes</taxon>
    </lineage>
</organism>
<evidence type="ECO:0000256" key="9">
    <source>
        <dbReference type="SAM" id="MobiDB-lite"/>
    </source>
</evidence>
<evidence type="ECO:0000256" key="3">
    <source>
        <dbReference type="ARBA" id="ARBA00022475"/>
    </source>
</evidence>
<evidence type="ECO:0000256" key="8">
    <source>
        <dbReference type="ARBA" id="ARBA00023136"/>
    </source>
</evidence>
<dbReference type="InterPro" id="IPR003369">
    <property type="entry name" value="TatA/B/E"/>
</dbReference>
<evidence type="ECO:0000256" key="10">
    <source>
        <dbReference type="SAM" id="Phobius"/>
    </source>
</evidence>
<keyword evidence="6 10" id="KW-1133">Transmembrane helix</keyword>
<evidence type="ECO:0000256" key="6">
    <source>
        <dbReference type="ARBA" id="ARBA00022989"/>
    </source>
</evidence>
<evidence type="ECO:0000313" key="11">
    <source>
        <dbReference type="EMBL" id="CUV03459.1"/>
    </source>
</evidence>
<keyword evidence="3" id="KW-1003">Cell membrane</keyword>